<keyword evidence="5" id="KW-0732">Signal</keyword>
<evidence type="ECO:0000256" key="4">
    <source>
        <dbReference type="ARBA" id="ARBA00022692"/>
    </source>
</evidence>
<dbReference type="InterPro" id="IPR036737">
    <property type="entry name" value="OmpA-like_sf"/>
</dbReference>
<dbReference type="InterPro" id="IPR027385">
    <property type="entry name" value="Beta-barrel_OMP"/>
</dbReference>
<dbReference type="InterPro" id="IPR006665">
    <property type="entry name" value="OmpA-like"/>
</dbReference>
<keyword evidence="6" id="KW-0406">Ion transport</keyword>
<gene>
    <name evidence="12" type="ORF">ACFOND_12205</name>
</gene>
<evidence type="ECO:0000256" key="2">
    <source>
        <dbReference type="ARBA" id="ARBA00022448"/>
    </source>
</evidence>
<evidence type="ECO:0000256" key="3">
    <source>
        <dbReference type="ARBA" id="ARBA00022452"/>
    </source>
</evidence>
<protein>
    <submittedName>
        <fullName evidence="12">OmpA family protein</fullName>
    </submittedName>
</protein>
<keyword evidence="9" id="KW-0998">Cell outer membrane</keyword>
<dbReference type="Gene3D" id="2.40.160.20">
    <property type="match status" value="1"/>
</dbReference>
<dbReference type="InterPro" id="IPR006664">
    <property type="entry name" value="OMP_bac"/>
</dbReference>
<dbReference type="InterPro" id="IPR011250">
    <property type="entry name" value="OMP/PagP_B-barrel"/>
</dbReference>
<comment type="caution">
    <text evidence="12">The sequence shown here is derived from an EMBL/GenBank/DDBJ whole genome shotgun (WGS) entry which is preliminary data.</text>
</comment>
<keyword evidence="2" id="KW-0813">Transport</keyword>
<dbReference type="SUPFAM" id="SSF56925">
    <property type="entry name" value="OMPA-like"/>
    <property type="match status" value="1"/>
</dbReference>
<evidence type="ECO:0000256" key="5">
    <source>
        <dbReference type="ARBA" id="ARBA00022729"/>
    </source>
</evidence>
<keyword evidence="4" id="KW-0812">Transmembrane</keyword>
<keyword evidence="8 10" id="KW-0472">Membrane</keyword>
<dbReference type="Gene3D" id="3.30.1330.60">
    <property type="entry name" value="OmpA-like domain"/>
    <property type="match status" value="1"/>
</dbReference>
<dbReference type="EMBL" id="JBHRYN010000012">
    <property type="protein sequence ID" value="MFC3702406.1"/>
    <property type="molecule type" value="Genomic_DNA"/>
</dbReference>
<evidence type="ECO:0000256" key="8">
    <source>
        <dbReference type="ARBA" id="ARBA00023136"/>
    </source>
</evidence>
<dbReference type="PROSITE" id="PS51123">
    <property type="entry name" value="OMPA_2"/>
    <property type="match status" value="1"/>
</dbReference>
<evidence type="ECO:0000256" key="7">
    <source>
        <dbReference type="ARBA" id="ARBA00023114"/>
    </source>
</evidence>
<dbReference type="PRINTS" id="PR01021">
    <property type="entry name" value="OMPADOMAIN"/>
</dbReference>
<dbReference type="Pfam" id="PF00691">
    <property type="entry name" value="OmpA"/>
    <property type="match status" value="1"/>
</dbReference>
<dbReference type="CDD" id="cd07185">
    <property type="entry name" value="OmpA_C-like"/>
    <property type="match status" value="1"/>
</dbReference>
<evidence type="ECO:0000256" key="10">
    <source>
        <dbReference type="PROSITE-ProRule" id="PRU00473"/>
    </source>
</evidence>
<proteinExistence type="predicted"/>
<evidence type="ECO:0000313" key="12">
    <source>
        <dbReference type="EMBL" id="MFC3702406.1"/>
    </source>
</evidence>
<keyword evidence="7" id="KW-0626">Porin</keyword>
<evidence type="ECO:0000256" key="6">
    <source>
        <dbReference type="ARBA" id="ARBA00023065"/>
    </source>
</evidence>
<evidence type="ECO:0000256" key="1">
    <source>
        <dbReference type="ARBA" id="ARBA00004571"/>
    </source>
</evidence>
<keyword evidence="13" id="KW-1185">Reference proteome</keyword>
<dbReference type="SUPFAM" id="SSF103088">
    <property type="entry name" value="OmpA-like"/>
    <property type="match status" value="1"/>
</dbReference>
<comment type="subcellular location">
    <subcellularLocation>
        <location evidence="1">Cell outer membrane</location>
        <topology evidence="1">Multi-pass membrane protein</topology>
    </subcellularLocation>
</comment>
<dbReference type="Pfam" id="PF13505">
    <property type="entry name" value="OMP_b-brl"/>
    <property type="match status" value="1"/>
</dbReference>
<feature type="domain" description="OmpA-like" evidence="11">
    <location>
        <begin position="245"/>
        <end position="362"/>
    </location>
</feature>
<accession>A0ABV7WU93</accession>
<reference evidence="13" key="1">
    <citation type="journal article" date="2019" name="Int. J. Syst. Evol. Microbiol.">
        <title>The Global Catalogue of Microorganisms (GCM) 10K type strain sequencing project: providing services to taxonomists for standard genome sequencing and annotation.</title>
        <authorList>
            <consortium name="The Broad Institute Genomics Platform"/>
            <consortium name="The Broad Institute Genome Sequencing Center for Infectious Disease"/>
            <person name="Wu L."/>
            <person name="Ma J."/>
        </authorList>
    </citation>
    <scope>NUCLEOTIDE SEQUENCE [LARGE SCALE GENOMIC DNA]</scope>
    <source>
        <strain evidence="13">CECT 8288</strain>
    </source>
</reference>
<dbReference type="PANTHER" id="PTHR30329">
    <property type="entry name" value="STATOR ELEMENT OF FLAGELLAR MOTOR COMPLEX"/>
    <property type="match status" value="1"/>
</dbReference>
<dbReference type="InterPro" id="IPR050330">
    <property type="entry name" value="Bact_OuterMem_StrucFunc"/>
</dbReference>
<evidence type="ECO:0000313" key="13">
    <source>
        <dbReference type="Proteomes" id="UP001595710"/>
    </source>
</evidence>
<evidence type="ECO:0000256" key="9">
    <source>
        <dbReference type="ARBA" id="ARBA00023237"/>
    </source>
</evidence>
<name>A0ABV7WU93_9GAMM</name>
<organism evidence="12 13">
    <name type="scientific">Reinekea marina</name>
    <dbReference type="NCBI Taxonomy" id="1310421"/>
    <lineage>
        <taxon>Bacteria</taxon>
        <taxon>Pseudomonadati</taxon>
        <taxon>Pseudomonadota</taxon>
        <taxon>Gammaproteobacteria</taxon>
        <taxon>Oceanospirillales</taxon>
        <taxon>Saccharospirillaceae</taxon>
        <taxon>Reinekea</taxon>
    </lineage>
</organism>
<dbReference type="RefSeq" id="WP_290281258.1">
    <property type="nucleotide sequence ID" value="NZ_JAUFQI010000001.1"/>
</dbReference>
<evidence type="ECO:0000259" key="11">
    <source>
        <dbReference type="PROSITE" id="PS51123"/>
    </source>
</evidence>
<dbReference type="PANTHER" id="PTHR30329:SF21">
    <property type="entry name" value="LIPOPROTEIN YIAD-RELATED"/>
    <property type="match status" value="1"/>
</dbReference>
<sequence length="365" mass="40294">MRVKLLTALVLGGIGFVSLPKAYAHDSIAATYVVPDDVLVWQTYDETLHGELSSSDLTYLPGWYIGVGGGSTEVAPEGSSGGFYVKDDRDWGYKIFVGQRILPHWSAELSFVDTGEAGLTNNNPAIASTFKDATISYKIPTVSASYHLFGPKRRVDVFGRIGFSTILNTVSDSRISYEKQTSLQLNIGGGVQWRFAPKWFVRAEFDSFDNDASIIGISIARYFGRHDEHREVVPDLIEPPVPIATCATFNGSIDEIRFEVDSDVITKASYPALLEASEALVQYQRIKLEIQAHSDSSASEAYNLDLSERRANAVKAFLVEQGVSEQRLIATGYGESKPRATNDTKEGRALNRRVEFRVIDESACR</sequence>
<keyword evidence="3" id="KW-1134">Transmembrane beta strand</keyword>
<dbReference type="Proteomes" id="UP001595710">
    <property type="component" value="Unassembled WGS sequence"/>
</dbReference>